<gene>
    <name evidence="2" type="ORF">RD792_014921</name>
</gene>
<feature type="compositionally biased region" description="Low complexity" evidence="1">
    <location>
        <begin position="44"/>
        <end position="53"/>
    </location>
</feature>
<dbReference type="Proteomes" id="UP001291926">
    <property type="component" value="Unassembled WGS sequence"/>
</dbReference>
<proteinExistence type="predicted"/>
<keyword evidence="3" id="KW-1185">Reference proteome</keyword>
<dbReference type="EMBL" id="JAYDYQ010002687">
    <property type="protein sequence ID" value="KAK4479408.1"/>
    <property type="molecule type" value="Genomic_DNA"/>
</dbReference>
<name>A0ABR0CSZ8_9LAMI</name>
<organism evidence="2 3">
    <name type="scientific">Penstemon davidsonii</name>
    <dbReference type="NCBI Taxonomy" id="160366"/>
    <lineage>
        <taxon>Eukaryota</taxon>
        <taxon>Viridiplantae</taxon>
        <taxon>Streptophyta</taxon>
        <taxon>Embryophyta</taxon>
        <taxon>Tracheophyta</taxon>
        <taxon>Spermatophyta</taxon>
        <taxon>Magnoliopsida</taxon>
        <taxon>eudicotyledons</taxon>
        <taxon>Gunneridae</taxon>
        <taxon>Pentapetalae</taxon>
        <taxon>asterids</taxon>
        <taxon>lamiids</taxon>
        <taxon>Lamiales</taxon>
        <taxon>Plantaginaceae</taxon>
        <taxon>Cheloneae</taxon>
        <taxon>Penstemon</taxon>
    </lineage>
</organism>
<evidence type="ECO:0000313" key="2">
    <source>
        <dbReference type="EMBL" id="KAK4479408.1"/>
    </source>
</evidence>
<evidence type="ECO:0000256" key="1">
    <source>
        <dbReference type="SAM" id="MobiDB-lite"/>
    </source>
</evidence>
<sequence length="164" mass="18041">MAPRGFGPYGPRFPGDFAGPGPMMFPGRPSGGFGMMMGPGRAPFMGPGGPATARPRRPVGMPPYYPSQPSQNSNRAIRDQKAPTTDRNDNSDQGRGGKRKMMNIIVVEIATGMLKVKVKGKMKLQEDLDMGKERRRGVAWTQILMLYLMIKCSEELKLLHYLGV</sequence>
<protein>
    <submittedName>
        <fullName evidence="2">Uncharacterized protein</fullName>
    </submittedName>
</protein>
<feature type="region of interest" description="Disordered" evidence="1">
    <location>
        <begin position="44"/>
        <end position="99"/>
    </location>
</feature>
<evidence type="ECO:0000313" key="3">
    <source>
        <dbReference type="Proteomes" id="UP001291926"/>
    </source>
</evidence>
<accession>A0ABR0CSZ8</accession>
<feature type="region of interest" description="Disordered" evidence="1">
    <location>
        <begin position="1"/>
        <end position="23"/>
    </location>
</feature>
<feature type="compositionally biased region" description="Basic and acidic residues" evidence="1">
    <location>
        <begin position="76"/>
        <end position="92"/>
    </location>
</feature>
<reference evidence="2 3" key="1">
    <citation type="journal article" date="2023" name="bioRxiv">
        <title>Genome report: Whole genome sequence and annotation of Penstemon davidsonii.</title>
        <authorList>
            <person name="Ostevik K.L."/>
            <person name="Alabady M."/>
            <person name="Zhang M."/>
            <person name="Rausher M.D."/>
        </authorList>
    </citation>
    <scope>NUCLEOTIDE SEQUENCE [LARGE SCALE GENOMIC DNA]</scope>
    <source>
        <strain evidence="2">DNT005</strain>
        <tissue evidence="2">Whole leaf</tissue>
    </source>
</reference>
<comment type="caution">
    <text evidence="2">The sequence shown here is derived from an EMBL/GenBank/DDBJ whole genome shotgun (WGS) entry which is preliminary data.</text>
</comment>